<dbReference type="Proteomes" id="UP000188145">
    <property type="component" value="Chromosome"/>
</dbReference>
<evidence type="ECO:0000313" key="2">
    <source>
        <dbReference type="EMBL" id="AQP48875.1"/>
    </source>
</evidence>
<sequence length="296" mass="31566">MGVLMFANLMRSELSRLRYRRRAWGSLILVMLAGLVLPSQWMGSIREPTAAEVTLAKAELVRVQLFNECADCTLAQMQGWWSFERVVQEGIGASAIVLAFLAFMIVVTYVGADFSSGAMSTQLTFTPRRIVVLSARALACGVLGAVLMLVGLVTATSVTIIGYLSVNGSDSIGAAPGLLNVMVGGAIYGFLIGVIAALVTFIIPSTPLAMAAAVVILVVTGLVDDASFTPLSKAALHMMPMRNGNAVILGEHVVERYNQVTDVTITRADGLVFHLVVILALFALAAFLFERRDIKG</sequence>
<dbReference type="GO" id="GO:0140359">
    <property type="term" value="F:ABC-type transporter activity"/>
    <property type="evidence" value="ECO:0007669"/>
    <property type="project" value="InterPro"/>
</dbReference>
<evidence type="ECO:0000256" key="1">
    <source>
        <dbReference type="SAM" id="Phobius"/>
    </source>
</evidence>
<dbReference type="AlphaFoldDB" id="A0A1Q2CS24"/>
<feature type="transmembrane region" description="Helical" evidence="1">
    <location>
        <begin position="91"/>
        <end position="112"/>
    </location>
</feature>
<reference evidence="3" key="1">
    <citation type="submission" date="2017-02" db="EMBL/GenBank/DDBJ databases">
        <title>Tessaracoccus aquaemaris sp. nov., isolated from the intestine of a Korean rockfish, Sebastes schlegelii, in a marine aquaculture pond.</title>
        <authorList>
            <person name="Tak E.J."/>
            <person name="Bae J.-W."/>
        </authorList>
    </citation>
    <scope>NUCLEOTIDE SEQUENCE [LARGE SCALE GENOMIC DNA]</scope>
    <source>
        <strain evidence="3">NSG39</strain>
    </source>
</reference>
<accession>A0A1Q2CS24</accession>
<dbReference type="STRING" id="1332264.BW730_16630"/>
<dbReference type="KEGG" id="tes:BW730_16630"/>
<evidence type="ECO:0000313" key="3">
    <source>
        <dbReference type="Proteomes" id="UP000188145"/>
    </source>
</evidence>
<proteinExistence type="predicted"/>
<keyword evidence="1" id="KW-0472">Membrane</keyword>
<dbReference type="GO" id="GO:0005886">
    <property type="term" value="C:plasma membrane"/>
    <property type="evidence" value="ECO:0007669"/>
    <property type="project" value="UniProtKB-SubCell"/>
</dbReference>
<feature type="transmembrane region" description="Helical" evidence="1">
    <location>
        <begin position="178"/>
        <end position="199"/>
    </location>
</feature>
<dbReference type="Pfam" id="PF12679">
    <property type="entry name" value="ABC2_membrane_2"/>
    <property type="match status" value="1"/>
</dbReference>
<feature type="transmembrane region" description="Helical" evidence="1">
    <location>
        <begin position="133"/>
        <end position="166"/>
    </location>
</feature>
<keyword evidence="3" id="KW-1185">Reference proteome</keyword>
<organism evidence="2 3">
    <name type="scientific">Tessaracoccus aquimaris</name>
    <dbReference type="NCBI Taxonomy" id="1332264"/>
    <lineage>
        <taxon>Bacteria</taxon>
        <taxon>Bacillati</taxon>
        <taxon>Actinomycetota</taxon>
        <taxon>Actinomycetes</taxon>
        <taxon>Propionibacteriales</taxon>
        <taxon>Propionibacteriaceae</taxon>
        <taxon>Tessaracoccus</taxon>
    </lineage>
</organism>
<protein>
    <submittedName>
        <fullName evidence="2">Uncharacterized protein</fullName>
    </submittedName>
</protein>
<dbReference type="EMBL" id="CP019606">
    <property type="protein sequence ID" value="AQP48875.1"/>
    <property type="molecule type" value="Genomic_DNA"/>
</dbReference>
<gene>
    <name evidence="2" type="ORF">BW730_16630</name>
</gene>
<keyword evidence="1" id="KW-1133">Transmembrane helix</keyword>
<name>A0A1Q2CS24_9ACTN</name>
<feature type="transmembrane region" description="Helical" evidence="1">
    <location>
        <begin position="271"/>
        <end position="289"/>
    </location>
</feature>
<feature type="transmembrane region" description="Helical" evidence="1">
    <location>
        <begin position="206"/>
        <end position="223"/>
    </location>
</feature>
<keyword evidence="1" id="KW-0812">Transmembrane</keyword>